<dbReference type="EMBL" id="CP089391">
    <property type="protein sequence ID" value="WBL76122.1"/>
    <property type="molecule type" value="Genomic_DNA"/>
</dbReference>
<dbReference type="Proteomes" id="UP001179614">
    <property type="component" value="Chromosome"/>
</dbReference>
<accession>A0ABY7MFG1</accession>
<dbReference type="Pfam" id="PF06233">
    <property type="entry name" value="Usg"/>
    <property type="match status" value="1"/>
</dbReference>
<evidence type="ECO:0000313" key="1">
    <source>
        <dbReference type="EMBL" id="WBL76122.1"/>
    </source>
</evidence>
<gene>
    <name evidence="1" type="ORF">I3J27_24210</name>
</gene>
<keyword evidence="2" id="KW-1185">Reference proteome</keyword>
<evidence type="ECO:0000313" key="2">
    <source>
        <dbReference type="Proteomes" id="UP001179614"/>
    </source>
</evidence>
<sequence>MVSRVGVVSDDFRKQVLGYGLTTAQILYRMPDHPSLLQTYVWQNYDLFPKFPALTDFLAFWQEKLDGPLFAVTVAHSKLIKPAELRAVDGVFRLH</sequence>
<name>A0ABY7MFG1_9BRAD</name>
<protein>
    <submittedName>
        <fullName evidence="1">Usg protein</fullName>
    </submittedName>
</protein>
<proteinExistence type="predicted"/>
<dbReference type="InterPro" id="IPR009354">
    <property type="entry name" value="Usg"/>
</dbReference>
<reference evidence="1" key="1">
    <citation type="submission" date="2021-12" db="EMBL/GenBank/DDBJ databases">
        <title>Bradyrhizobium xenonodulans sp. nov.</title>
        <authorList>
            <person name="Claassens R."/>
            <person name="Venter S.N."/>
            <person name="Beukes C.W."/>
            <person name="Stepkowski T."/>
            <person name="Steenkamp E.T."/>
        </authorList>
    </citation>
    <scope>NUCLEOTIDE SEQUENCE</scope>
    <source>
        <strain evidence="1">14AB</strain>
    </source>
</reference>
<organism evidence="1 2">
    <name type="scientific">Bradyrhizobium xenonodulans</name>
    <dbReference type="NCBI Taxonomy" id="2736875"/>
    <lineage>
        <taxon>Bacteria</taxon>
        <taxon>Pseudomonadati</taxon>
        <taxon>Pseudomonadota</taxon>
        <taxon>Alphaproteobacteria</taxon>
        <taxon>Hyphomicrobiales</taxon>
        <taxon>Nitrobacteraceae</taxon>
        <taxon>Bradyrhizobium</taxon>
    </lineage>
</organism>
<dbReference type="RefSeq" id="WP_270160898.1">
    <property type="nucleotide sequence ID" value="NZ_CP089391.1"/>
</dbReference>